<reference evidence="1" key="1">
    <citation type="submission" date="2016-10" db="EMBL/GenBank/DDBJ databases">
        <authorList>
            <person name="Benchimol M."/>
            <person name="Almeida L.G."/>
            <person name="Vasconcelos A.T."/>
            <person name="Perreira-Neves A."/>
            <person name="Rosa I.A."/>
            <person name="Tasca T."/>
            <person name="Bogo M.R."/>
            <person name="de Souza W."/>
        </authorList>
    </citation>
    <scope>NUCLEOTIDE SEQUENCE [LARGE SCALE GENOMIC DNA]</scope>
    <source>
        <strain evidence="1">K</strain>
    </source>
</reference>
<dbReference type="AlphaFoldDB" id="A0A1J4KVK3"/>
<dbReference type="VEuPathDB" id="TrichDB:TRFO_42615"/>
<proteinExistence type="predicted"/>
<accession>A0A1J4KVK3</accession>
<keyword evidence="2" id="KW-1185">Reference proteome</keyword>
<dbReference type="Proteomes" id="UP000179807">
    <property type="component" value="Unassembled WGS sequence"/>
</dbReference>
<dbReference type="RefSeq" id="XP_068368407.1">
    <property type="nucleotide sequence ID" value="XM_068514398.1"/>
</dbReference>
<sequence>MKIYLSIKEKVPEKSFRLQLFQLKNSKDFMAETSNSAPFISYDYEEKKGTKVSLDVKNVGSPGLVINPLLFNDLSIFISLSNITMTEIIQYSLLQKCSPKLVISPYFADIVISDKPIVLPPIPSSRGKKTLKNSSRNNFKTKQPRVILLDQIPWIYDPIIETKARTAMQLREIPEKKVDSIVVSDIRHQYRPNVKKLQFPELFFPPKKLKGYTLSPFNPVPHNFGKQQQNASNANNNNIQSSLIFPTNASNNACNQTSVGNQKNVNINTYHENGAQTPKIEVEAPKKAPPEKRYCDICQICFDDPEEHHESLTHKRNSDVFRWLEFDQLANSINLL</sequence>
<gene>
    <name evidence="1" type="ORF">TRFO_42615</name>
</gene>
<evidence type="ECO:0000313" key="1">
    <source>
        <dbReference type="EMBL" id="OHT15271.1"/>
    </source>
</evidence>
<protein>
    <recommendedName>
        <fullName evidence="3">DBF4-type domain-containing protein</fullName>
    </recommendedName>
</protein>
<name>A0A1J4KVK3_9EUKA</name>
<organism evidence="1 2">
    <name type="scientific">Tritrichomonas foetus</name>
    <dbReference type="NCBI Taxonomy" id="1144522"/>
    <lineage>
        <taxon>Eukaryota</taxon>
        <taxon>Metamonada</taxon>
        <taxon>Parabasalia</taxon>
        <taxon>Tritrichomonadida</taxon>
        <taxon>Tritrichomonadidae</taxon>
        <taxon>Tritrichomonas</taxon>
    </lineage>
</organism>
<dbReference type="GeneID" id="94849102"/>
<evidence type="ECO:0008006" key="3">
    <source>
        <dbReference type="Google" id="ProtNLM"/>
    </source>
</evidence>
<comment type="caution">
    <text evidence="1">The sequence shown here is derived from an EMBL/GenBank/DDBJ whole genome shotgun (WGS) entry which is preliminary data.</text>
</comment>
<dbReference type="EMBL" id="MLAK01000244">
    <property type="protein sequence ID" value="OHT15271.1"/>
    <property type="molecule type" value="Genomic_DNA"/>
</dbReference>
<evidence type="ECO:0000313" key="2">
    <source>
        <dbReference type="Proteomes" id="UP000179807"/>
    </source>
</evidence>